<dbReference type="VEuPathDB" id="VectorBase:SSCA001647"/>
<dbReference type="CDD" id="cd19673">
    <property type="entry name" value="UBR-box_UBR3"/>
    <property type="match status" value="1"/>
</dbReference>
<dbReference type="InterPro" id="IPR039164">
    <property type="entry name" value="UBR1-like"/>
</dbReference>
<sequence>MLSRKELEVLLSKSKEDVCQYCTEECFIVKKVKDFYDDLEQLPSSSSEFQDFKSCDQRCYEKKLEQHNHCRINQVIDHLFDSRQNYSAEKQIEWIKRLICGRRPPDDFIKEVKEYDRTSKCSMIWTNNFVAYRCRTCAISSCMSLCAECFLNGDHKNHNFNMFRSEAGGACDCGDPFVIKQSGFCKNHQPRNSSIDKPKIPPPSLSCMAQEMIPRLLHYLILYFREVNFVGNDKATALLNDVLIYLCDFGTLMQDIICKSLITPSVYQDNFKCKIMIIKKSDLAHQQRLKNSSENYKKILKEFDLKSIFKNIPLSSESSSSENEEASSAPIKISHLPIVEQIRSFDPILKHQTYLDEIIFWATIYEYPANLIQFLLKMLSNDDYKQHFAEQFVKHYFRIAMIIFYPIDRFRKKSNKDIYHDKLATAMIHISIQLFSNEDLAQNLCEKSHLLYLMIISLQFAICGNGKNFKGILKLESQINGRNSVNRSNHMVVDCNHTILRNHRFWPLISDLNNLFAHKKIAFIFLQDDNLIEIWLEFITAFQAMNLNLRSTIADETNQNFKCSFMAELEICSSQMWTLTSHLNDPKESRDLVTLVAIERWLEDISFKIDYLDLERCTFHLPLHRYFSIFMKQAICVHNVPIEELLPRNRDRLLKIMAHPAQTLMATYQIISNLWHHFGPNIKTQALNYIQLNFCNSTVDADLFLVQQIATQLDVDNFFEMLFRIYGLQDQMCINPILNNRIENSKQSDFLENAFEFFTTLIVVNQKFGLCHSDVTRKEMIALLAVSDKTHSQIHNTMPYRFGLMHDDNFTNILNAIAEYKSPEVAHNGVLVQGYFYPKNDIWLNEYDPLFVLYRNWHRKDFQASLDRFITAAKQCGYYVKNELPWPPYRIPKEDENDQLNITDPKKLLRSKILFASIYIIIYQFLHDNQSITHHLIANLIYLLELAVNFANKRFAQENCQIEVIDLENTPKIECVNEFDLQKWFKSNDILLNFITVIHRSEFDQGSKFNRSLFNSLFEYMISEKGIVIDEINDCNLSETITDDEDIEDFDANTDTNIDDSFNEDDEEVSRRGHRFSILNEFNKIEMNFGSDTSIDRQLLSNNSLDLHHEENDDDVGGGVDNLDDSKPSHSSNSKCLKYRVNIKESMLTLLLKLHSKLSNTEDSFQTDPISLQNYNLDVRIGDGPYFIGCLLKRFILILAERIRMMDENEDEQSSLQKVINFFDSLRQKIWPQSFKIPKNNPIRRNVNPSAITDIEMIDAEMQEKLERKRKAMERRQQIIDKFAMLQKEFLKNNQDIYTDHNDRDLNNETNSSSSPILSKTNEIIEQNNVDSFEVDEKIDLVEAASNGLQCLICKDFGPSTLKRPFVQLVLLQSSSILNTAFAYTLYDVIVDENLMDEKKTLKNLNKIPTKEEEFCRFIQRKRFAEYFEEKIHRLLGLFSIESTLNSINMGGCGGVHVQSCGHYMHMDCFQSYFISLTQNHHGNDLIEFSCPLCRKMANSFLPILPSNLSTISSSTSNACDVHRDVFAEITNHFANNNENNYKKFIEVNSEFLKVLSNSIENIVKTTELQYQHFPFLSSHQSFFSFLTSITRTNLEYDIIQWRQNSSINRNTSCIASLFKLISLNTKLKSPIDCSKIWAQITSYDERNDLFSKSNEKDVPLLLKDVSTLLLQCLYSLPLNMTNYLMIVKSLFNVNFVQAILMLSFLLSSDEKLEIRQNFNENSDKDKEKSEISDTSSSSLKLRTIQDYINLTISSIEIIDCESEIGINFNDRNSSVRNFLIESIAKFCLPFLRLSSMIYYSFFNQSTLPQINDRSDLIEFLLLAQYLSFDLETATTREYEHNDSKIIEIQNTFYQSSLYWIDPQRSPLLIKSWLIELDRFIHLNPISFIELIQQSCVITSRPKLLELPLVYEELFMFYHSRSCKNCNTIPNDPSICLVCGDIVCMRDTCCRKNNLSEGVAVCYLLAKFFITNLFILYKKKKKKKIQHSKECGSGIALFLSINSSTIIVIHGRKACSWGSVYLDSFGEEDRDLKRGKPLFLCSERYSILQEQWLSHSMLNLNVKWVSHLDMI</sequence>
<dbReference type="OrthoDB" id="15304at2759"/>
<dbReference type="GO" id="GO:0005737">
    <property type="term" value="C:cytoplasm"/>
    <property type="evidence" value="ECO:0007669"/>
    <property type="project" value="TreeGrafter"/>
</dbReference>
<dbReference type="GO" id="GO:0016567">
    <property type="term" value="P:protein ubiquitination"/>
    <property type="evidence" value="ECO:0007669"/>
    <property type="project" value="UniProtKB-UniRule"/>
</dbReference>
<dbReference type="PROSITE" id="PS51157">
    <property type="entry name" value="ZF_UBR"/>
    <property type="match status" value="1"/>
</dbReference>
<dbReference type="SUPFAM" id="SSF57850">
    <property type="entry name" value="RING/U-box"/>
    <property type="match status" value="1"/>
</dbReference>
<dbReference type="PANTHER" id="PTHR21497:SF39">
    <property type="entry name" value="E3 UBIQUITIN-PROTEIN LIGASE UBR3"/>
    <property type="match status" value="1"/>
</dbReference>
<evidence type="ECO:0000256" key="9">
    <source>
        <dbReference type="RuleBase" id="RU366018"/>
    </source>
</evidence>
<dbReference type="Gene3D" id="2.10.110.30">
    <property type="match status" value="1"/>
</dbReference>
<dbReference type="Pfam" id="PF02207">
    <property type="entry name" value="zf-UBR"/>
    <property type="match status" value="1"/>
</dbReference>
<evidence type="ECO:0000256" key="7">
    <source>
        <dbReference type="ARBA" id="ARBA00022833"/>
    </source>
</evidence>
<comment type="catalytic activity">
    <reaction evidence="1 9">
        <text>S-ubiquitinyl-[E2 ubiquitin-conjugating enzyme]-L-cysteine + [acceptor protein]-L-lysine = [E2 ubiquitin-conjugating enzyme]-L-cysteine + N(6)-ubiquitinyl-[acceptor protein]-L-lysine.</text>
        <dbReference type="EC" id="2.3.2.27"/>
    </reaction>
</comment>
<reference evidence="10 11" key="1">
    <citation type="journal article" date="2015" name="Parasit. Vectors">
        <title>Draft genome of the scabies mite.</title>
        <authorList>
            <person name="Rider S.D.Jr."/>
            <person name="Morgan M.S."/>
            <person name="Arlian L.G."/>
        </authorList>
    </citation>
    <scope>NUCLEOTIDE SEQUENCE [LARGE SCALE GENOMIC DNA]</scope>
    <source>
        <strain evidence="10">Arlian Lab</strain>
    </source>
</reference>
<gene>
    <name evidence="10" type="ORF">QR98_0068980</name>
</gene>
<dbReference type="InterPro" id="IPR044046">
    <property type="entry name" value="E3_ligase_UBR-like_C"/>
</dbReference>
<comment type="caution">
    <text evidence="10">The sequence shown here is derived from an EMBL/GenBank/DDBJ whole genome shotgun (WGS) entry which is preliminary data.</text>
</comment>
<dbReference type="InterPro" id="IPR003126">
    <property type="entry name" value="Znf_UBR"/>
</dbReference>
<organism evidence="10 11">
    <name type="scientific">Sarcoptes scabiei</name>
    <name type="common">Itch mite</name>
    <name type="synonym">Acarus scabiei</name>
    <dbReference type="NCBI Taxonomy" id="52283"/>
    <lineage>
        <taxon>Eukaryota</taxon>
        <taxon>Metazoa</taxon>
        <taxon>Ecdysozoa</taxon>
        <taxon>Arthropoda</taxon>
        <taxon>Chelicerata</taxon>
        <taxon>Arachnida</taxon>
        <taxon>Acari</taxon>
        <taxon>Acariformes</taxon>
        <taxon>Sarcoptiformes</taxon>
        <taxon>Astigmata</taxon>
        <taxon>Psoroptidia</taxon>
        <taxon>Sarcoptoidea</taxon>
        <taxon>Sarcoptidae</taxon>
        <taxon>Sarcoptinae</taxon>
        <taxon>Sarcoptes</taxon>
    </lineage>
</organism>
<dbReference type="EC" id="2.3.2.27" evidence="9"/>
<dbReference type="Pfam" id="PF22960">
    <property type="entry name" value="WHD_UBR1"/>
    <property type="match status" value="1"/>
</dbReference>
<dbReference type="EMBL" id="JXLN01012344">
    <property type="protein sequence ID" value="KPM08382.1"/>
    <property type="molecule type" value="Genomic_DNA"/>
</dbReference>
<comment type="similarity">
    <text evidence="8 9">Belongs to the E3 ubiquitin-protein ligase UBR1-like family.</text>
</comment>
<dbReference type="Pfam" id="PF18995">
    <property type="entry name" value="PRT6_C"/>
    <property type="match status" value="1"/>
</dbReference>
<evidence type="ECO:0000256" key="3">
    <source>
        <dbReference type="ARBA" id="ARBA00022679"/>
    </source>
</evidence>
<evidence type="ECO:0000256" key="4">
    <source>
        <dbReference type="ARBA" id="ARBA00022723"/>
    </source>
</evidence>
<accession>A0A132ABM4</accession>
<dbReference type="GO" id="GO:0071596">
    <property type="term" value="P:ubiquitin-dependent protein catabolic process via the N-end rule pathway"/>
    <property type="evidence" value="ECO:0007669"/>
    <property type="project" value="UniProtKB-UniRule"/>
</dbReference>
<keyword evidence="6 9" id="KW-0833">Ubl conjugation pathway</keyword>
<dbReference type="Proteomes" id="UP000616769">
    <property type="component" value="Unassembled WGS sequence"/>
</dbReference>
<evidence type="ECO:0000313" key="11">
    <source>
        <dbReference type="Proteomes" id="UP000616769"/>
    </source>
</evidence>
<dbReference type="FunFam" id="2.10.110.30:FF:000002">
    <property type="entry name" value="Putative e3 ubiquitin-protein ligase ubr3"/>
    <property type="match status" value="1"/>
</dbReference>
<dbReference type="GO" id="GO:0000151">
    <property type="term" value="C:ubiquitin ligase complex"/>
    <property type="evidence" value="ECO:0007669"/>
    <property type="project" value="TreeGrafter"/>
</dbReference>
<dbReference type="UniPathway" id="UPA00143"/>
<evidence type="ECO:0000256" key="8">
    <source>
        <dbReference type="ARBA" id="ARBA00046341"/>
    </source>
</evidence>
<dbReference type="GO" id="GO:0061630">
    <property type="term" value="F:ubiquitin protein ligase activity"/>
    <property type="evidence" value="ECO:0007669"/>
    <property type="project" value="UniProtKB-UniRule"/>
</dbReference>
<evidence type="ECO:0000256" key="1">
    <source>
        <dbReference type="ARBA" id="ARBA00000900"/>
    </source>
</evidence>
<comment type="function">
    <text evidence="9">Ubiquitin ligase protein which is a component of the N-end rule pathway. Recognizes and binds to proteins bearing specific N-terminal residues that are destabilizing according to the N-end rule, leading to their ubiquitination and subsequent degradation.</text>
</comment>
<keyword evidence="7 9" id="KW-0862">Zinc</keyword>
<dbReference type="PANTHER" id="PTHR21497">
    <property type="entry name" value="UBIQUITIN LIGASE E3 ALPHA-RELATED"/>
    <property type="match status" value="1"/>
</dbReference>
<keyword evidence="3 9" id="KW-0808">Transferase</keyword>
<dbReference type="SMART" id="SM00396">
    <property type="entry name" value="ZnF_UBR1"/>
    <property type="match status" value="1"/>
</dbReference>
<evidence type="ECO:0000256" key="6">
    <source>
        <dbReference type="ARBA" id="ARBA00022786"/>
    </source>
</evidence>
<protein>
    <recommendedName>
        <fullName evidence="9">E3 ubiquitin-protein ligase</fullName>
        <ecNumber evidence="9">2.3.2.27</ecNumber>
    </recommendedName>
</protein>
<keyword evidence="4 9" id="KW-0479">Metal-binding</keyword>
<name>A0A132ABM4_SARSC</name>
<dbReference type="GO" id="GO:0008270">
    <property type="term" value="F:zinc ion binding"/>
    <property type="evidence" value="ECO:0007669"/>
    <property type="project" value="UniProtKB-UniRule"/>
</dbReference>
<evidence type="ECO:0000313" key="10">
    <source>
        <dbReference type="EMBL" id="KPM08382.1"/>
    </source>
</evidence>
<comment type="pathway">
    <text evidence="2 9">Protein modification; protein ubiquitination.</text>
</comment>
<evidence type="ECO:0000256" key="2">
    <source>
        <dbReference type="ARBA" id="ARBA00004906"/>
    </source>
</evidence>
<keyword evidence="5 9" id="KW-0863">Zinc-finger</keyword>
<proteinExistence type="inferred from homology"/>
<evidence type="ECO:0000256" key="5">
    <source>
        <dbReference type="ARBA" id="ARBA00022771"/>
    </source>
</evidence>
<dbReference type="InterPro" id="IPR055194">
    <property type="entry name" value="UBR1-like_WH"/>
</dbReference>